<dbReference type="AlphaFoldDB" id="A0A7R9EA35"/>
<proteinExistence type="predicted"/>
<reference evidence="2" key="1">
    <citation type="submission" date="2020-11" db="EMBL/GenBank/DDBJ databases">
        <authorList>
            <person name="Tran Van P."/>
        </authorList>
    </citation>
    <scope>NUCLEOTIDE SEQUENCE</scope>
</reference>
<gene>
    <name evidence="2" type="ORF">TMSB3V08_LOCUS6678</name>
</gene>
<evidence type="ECO:0000313" key="2">
    <source>
        <dbReference type="EMBL" id="CAD7429903.1"/>
    </source>
</evidence>
<feature type="compositionally biased region" description="Polar residues" evidence="1">
    <location>
        <begin position="21"/>
        <end position="38"/>
    </location>
</feature>
<protein>
    <submittedName>
        <fullName evidence="2">Uncharacterized protein</fullName>
    </submittedName>
</protein>
<feature type="compositionally biased region" description="Basic and acidic residues" evidence="1">
    <location>
        <begin position="1"/>
        <end position="10"/>
    </location>
</feature>
<evidence type="ECO:0000256" key="1">
    <source>
        <dbReference type="SAM" id="MobiDB-lite"/>
    </source>
</evidence>
<name>A0A7R9EA35_9NEOP</name>
<accession>A0A7R9EA35</accession>
<organism evidence="2">
    <name type="scientific">Timema monikensis</name>
    <dbReference type="NCBI Taxonomy" id="170555"/>
    <lineage>
        <taxon>Eukaryota</taxon>
        <taxon>Metazoa</taxon>
        <taxon>Ecdysozoa</taxon>
        <taxon>Arthropoda</taxon>
        <taxon>Hexapoda</taxon>
        <taxon>Insecta</taxon>
        <taxon>Pterygota</taxon>
        <taxon>Neoptera</taxon>
        <taxon>Polyneoptera</taxon>
        <taxon>Phasmatodea</taxon>
        <taxon>Timematodea</taxon>
        <taxon>Timematoidea</taxon>
        <taxon>Timematidae</taxon>
        <taxon>Timema</taxon>
    </lineage>
</organism>
<feature type="region of interest" description="Disordered" evidence="1">
    <location>
        <begin position="246"/>
        <end position="269"/>
    </location>
</feature>
<dbReference type="EMBL" id="OB794261">
    <property type="protein sequence ID" value="CAD7429903.1"/>
    <property type="molecule type" value="Genomic_DNA"/>
</dbReference>
<sequence length="368" mass="40814">MERTSEEWGLKHCTLRPPRISNRTQEESSWPDTNSRPDGSTHMVATGEPCCRYKLPGTVAGVTMLTQPLVRRSQNLTVLSCDPLTNIAPPQLYRDNTAPAKNTHVVLVYLCNVFLEKFWSGTLTLISVPAYEPSCHEVPDGGPRQAVDGALVVLGAFEQYCRLVCCMVLPAATSKTQCSNTNTKWCLTIQELINRLCDKRLPLGVCKRCGCTGTRTYLDEKKEKTSLGGKFELGKVELEEVNPHLRGGRVENHLGKTTPSSPDRDSSLDLPVLSSRAQHDKRVSQLRHRGGVGTDAQRLGVGTHSVKLALGMELCTPHRLNILQRGNSYKAWSATATIAPVQRRVCHSGCRLQQYHKAVMKLRHLIKI</sequence>
<feature type="region of interest" description="Disordered" evidence="1">
    <location>
        <begin position="1"/>
        <end position="42"/>
    </location>
</feature>